<gene>
    <name evidence="1" type="ORF">LUZ62_071652</name>
</gene>
<dbReference type="AlphaFoldDB" id="A0AAV8D3C7"/>
<evidence type="ECO:0000313" key="2">
    <source>
        <dbReference type="Proteomes" id="UP001140206"/>
    </source>
</evidence>
<evidence type="ECO:0000313" key="1">
    <source>
        <dbReference type="EMBL" id="KAJ4761277.1"/>
    </source>
</evidence>
<dbReference type="Proteomes" id="UP001140206">
    <property type="component" value="Chromosome 4"/>
</dbReference>
<reference evidence="1" key="1">
    <citation type="submission" date="2022-08" db="EMBL/GenBank/DDBJ databases">
        <authorList>
            <person name="Marques A."/>
        </authorList>
    </citation>
    <scope>NUCLEOTIDE SEQUENCE</scope>
    <source>
        <strain evidence="1">RhyPub2mFocal</strain>
        <tissue evidence="1">Leaves</tissue>
    </source>
</reference>
<dbReference type="Pfam" id="PF11152">
    <property type="entry name" value="CCB2_CCB4"/>
    <property type="match status" value="1"/>
</dbReference>
<keyword evidence="2" id="KW-1185">Reference proteome</keyword>
<dbReference type="InterPro" id="IPR021325">
    <property type="entry name" value="CCB2/CCB4"/>
</dbReference>
<name>A0AAV8D3C7_9POAL</name>
<accession>A0AAV8D3C7</accession>
<dbReference type="InterPro" id="IPR044705">
    <property type="entry name" value="CCB4"/>
</dbReference>
<comment type="caution">
    <text evidence="1">The sequence shown here is derived from an EMBL/GenBank/DDBJ whole genome shotgun (WGS) entry which is preliminary data.</text>
</comment>
<dbReference type="EMBL" id="JAMFTS010000004">
    <property type="protein sequence ID" value="KAJ4761277.1"/>
    <property type="molecule type" value="Genomic_DNA"/>
</dbReference>
<dbReference type="PANTHER" id="PTHR34943:SF2">
    <property type="entry name" value="PROTEIN COFACTOR ASSEMBLY OF COMPLEX C SUBUNIT B CCB4, CHLOROPLASTIC"/>
    <property type="match status" value="1"/>
</dbReference>
<protein>
    <submittedName>
        <fullName evidence="1">Cofactor assembly of complex C</fullName>
    </submittedName>
</protein>
<dbReference type="PANTHER" id="PTHR34943">
    <property type="match status" value="1"/>
</dbReference>
<dbReference type="GO" id="GO:0009507">
    <property type="term" value="C:chloroplast"/>
    <property type="evidence" value="ECO:0007669"/>
    <property type="project" value="TreeGrafter"/>
</dbReference>
<proteinExistence type="predicted"/>
<organism evidence="1 2">
    <name type="scientific">Rhynchospora pubera</name>
    <dbReference type="NCBI Taxonomy" id="906938"/>
    <lineage>
        <taxon>Eukaryota</taxon>
        <taxon>Viridiplantae</taxon>
        <taxon>Streptophyta</taxon>
        <taxon>Embryophyta</taxon>
        <taxon>Tracheophyta</taxon>
        <taxon>Spermatophyta</taxon>
        <taxon>Magnoliopsida</taxon>
        <taxon>Liliopsida</taxon>
        <taxon>Poales</taxon>
        <taxon>Cyperaceae</taxon>
        <taxon>Cyperoideae</taxon>
        <taxon>Rhynchosporeae</taxon>
        <taxon>Rhynchospora</taxon>
    </lineage>
</organism>
<sequence>MEASSLLLPRLRPTPTAPPAPYQYHYHPRFHLHLSSVRSSPVARASSNSSQGTYRGAKPQRDWIGEWVSKNDGLVRILPISVGGVSLVAVLLNRAFSGIAPVADASSSQSRADILTLSLAVTDILAGLVWLSIRPKYISPVAPSGIECKWVKPGISIDVNRELLWFWESLSSATRCKSLVVVYGNDCLLQIGAAAESPEGDGGIVAVDVNKLTQGSLCRSCMQSSKHMNYFFIFKKNRKKKTNPTASCTSPDYSVINILALCCYLANLSLYPGRTELPFLPNNTQALILQPIGDKGVAIIGGDTIRGFTAADQAWISMVAEKLDGTVSKFAEAFCRS</sequence>
<dbReference type="GO" id="GO:0010190">
    <property type="term" value="P:cytochrome b6f complex assembly"/>
    <property type="evidence" value="ECO:0007669"/>
    <property type="project" value="TreeGrafter"/>
</dbReference>